<proteinExistence type="predicted"/>
<protein>
    <recommendedName>
        <fullName evidence="4">DUF3617 family protein</fullName>
    </recommendedName>
</protein>
<comment type="caution">
    <text evidence="2">The sequence shown here is derived from an EMBL/GenBank/DDBJ whole genome shotgun (WGS) entry which is preliminary data.</text>
</comment>
<accession>A0ABS5FCU3</accession>
<evidence type="ECO:0008006" key="4">
    <source>
        <dbReference type="Google" id="ProtNLM"/>
    </source>
</evidence>
<dbReference type="Pfam" id="PF12276">
    <property type="entry name" value="DUF3617"/>
    <property type="match status" value="1"/>
</dbReference>
<dbReference type="EMBL" id="JAFCJH010000003">
    <property type="protein sequence ID" value="MBR0794594.1"/>
    <property type="molecule type" value="Genomic_DNA"/>
</dbReference>
<feature type="chain" id="PRO_5045757150" description="DUF3617 family protein" evidence="1">
    <location>
        <begin position="24"/>
        <end position="177"/>
    </location>
</feature>
<feature type="signal peptide" evidence="1">
    <location>
        <begin position="1"/>
        <end position="23"/>
    </location>
</feature>
<reference evidence="3" key="1">
    <citation type="journal article" date="2021" name="ISME J.">
        <title>Evolutionary origin and ecological implication of a unique nif island in free-living Bradyrhizobium lineages.</title>
        <authorList>
            <person name="Tao J."/>
        </authorList>
    </citation>
    <scope>NUCLEOTIDE SEQUENCE [LARGE SCALE GENOMIC DNA]</scope>
    <source>
        <strain evidence="3">SZCCT0434</strain>
    </source>
</reference>
<dbReference type="Proteomes" id="UP001315278">
    <property type="component" value="Unassembled WGS sequence"/>
</dbReference>
<evidence type="ECO:0000256" key="1">
    <source>
        <dbReference type="SAM" id="SignalP"/>
    </source>
</evidence>
<sequence>MTRQLALLGSAVCLALSAGAAGAVDLPTRKAGLWEMKMVRTGGPMPEMTMQHCTDETTDKDMNTSVGPAAKQACSKQDIQKTATGYVSDSVCGAAGVTVTSHSEIIGDFSSAYTVKTTSHVEGGSSGARDTSATIEAKWLGACKADQKPGDIIMPGGMKMNVKDMEKLKGLIPKLQK</sequence>
<keyword evidence="3" id="KW-1185">Reference proteome</keyword>
<organism evidence="2 3">
    <name type="scientific">Bradyrhizobium jicamae</name>
    <dbReference type="NCBI Taxonomy" id="280332"/>
    <lineage>
        <taxon>Bacteria</taxon>
        <taxon>Pseudomonadati</taxon>
        <taxon>Pseudomonadota</taxon>
        <taxon>Alphaproteobacteria</taxon>
        <taxon>Hyphomicrobiales</taxon>
        <taxon>Nitrobacteraceae</taxon>
        <taxon>Bradyrhizobium</taxon>
    </lineage>
</organism>
<evidence type="ECO:0000313" key="2">
    <source>
        <dbReference type="EMBL" id="MBR0794594.1"/>
    </source>
</evidence>
<dbReference type="RefSeq" id="WP_212393640.1">
    <property type="nucleotide sequence ID" value="NZ_JAFCJH010000003.1"/>
</dbReference>
<name>A0ABS5FCU3_9BRAD</name>
<gene>
    <name evidence="2" type="ORF">JQ615_04225</name>
</gene>
<evidence type="ECO:0000313" key="3">
    <source>
        <dbReference type="Proteomes" id="UP001315278"/>
    </source>
</evidence>
<dbReference type="InterPro" id="IPR022061">
    <property type="entry name" value="DUF3617"/>
</dbReference>
<keyword evidence="1" id="KW-0732">Signal</keyword>